<dbReference type="EMBL" id="VRSX01000006">
    <property type="protein sequence ID" value="TXK08881.1"/>
    <property type="molecule type" value="Genomic_DNA"/>
</dbReference>
<feature type="transmembrane region" description="Helical" evidence="2">
    <location>
        <begin position="233"/>
        <end position="254"/>
    </location>
</feature>
<dbReference type="InterPro" id="IPR005804">
    <property type="entry name" value="FA_desaturase_dom"/>
</dbReference>
<dbReference type="CDD" id="cd03506">
    <property type="entry name" value="Delta6-FADS-like"/>
    <property type="match status" value="1"/>
</dbReference>
<dbReference type="GO" id="GO:0008610">
    <property type="term" value="P:lipid biosynthetic process"/>
    <property type="evidence" value="ECO:0007669"/>
    <property type="project" value="UniProtKB-ARBA"/>
</dbReference>
<evidence type="ECO:0000313" key="4">
    <source>
        <dbReference type="EMBL" id="TXK08881.1"/>
    </source>
</evidence>
<comment type="caution">
    <text evidence="4">The sequence shown here is derived from an EMBL/GenBank/DDBJ whole genome shotgun (WGS) entry which is preliminary data.</text>
</comment>
<dbReference type="Proteomes" id="UP000321949">
    <property type="component" value="Unassembled WGS sequence"/>
</dbReference>
<dbReference type="OrthoDB" id="104711at2"/>
<evidence type="ECO:0000259" key="3">
    <source>
        <dbReference type="Pfam" id="PF00487"/>
    </source>
</evidence>
<name>A0A5C8HUF6_9MICO</name>
<dbReference type="PANTHER" id="PTHR19353">
    <property type="entry name" value="FATTY ACID DESATURASE 2"/>
    <property type="match status" value="1"/>
</dbReference>
<dbReference type="PANTHER" id="PTHR19353:SF19">
    <property type="entry name" value="DELTA(5) FATTY ACID DESATURASE C-RELATED"/>
    <property type="match status" value="1"/>
</dbReference>
<protein>
    <submittedName>
        <fullName evidence="4">Acyl-CoA desaturase</fullName>
    </submittedName>
</protein>
<feature type="compositionally biased region" description="Basic and acidic residues" evidence="1">
    <location>
        <begin position="1"/>
        <end position="18"/>
    </location>
</feature>
<dbReference type="AlphaFoldDB" id="A0A5C8HUF6"/>
<keyword evidence="5" id="KW-1185">Reference proteome</keyword>
<feature type="region of interest" description="Disordered" evidence="1">
    <location>
        <begin position="1"/>
        <end position="28"/>
    </location>
</feature>
<proteinExistence type="predicted"/>
<dbReference type="InterPro" id="IPR012171">
    <property type="entry name" value="Fatty_acid_desaturase"/>
</dbReference>
<keyword evidence="2" id="KW-0472">Membrane</keyword>
<reference evidence="4 5" key="1">
    <citation type="submission" date="2019-08" db="EMBL/GenBank/DDBJ databases">
        <authorList>
            <person name="Dong K."/>
        </authorList>
    </citation>
    <scope>NUCLEOTIDE SEQUENCE [LARGE SCALE GENOMIC DNA]</scope>
    <source>
        <strain evidence="4 5">K-1</strain>
    </source>
</reference>
<evidence type="ECO:0000256" key="2">
    <source>
        <dbReference type="SAM" id="Phobius"/>
    </source>
</evidence>
<feature type="domain" description="Fatty acid desaturase" evidence="3">
    <location>
        <begin position="98"/>
        <end position="357"/>
    </location>
</feature>
<keyword evidence="2" id="KW-1133">Transmembrane helix</keyword>
<organism evidence="4 5">
    <name type="scientific">Microbacterium saccharophilum</name>
    <dbReference type="NCBI Taxonomy" id="1213358"/>
    <lineage>
        <taxon>Bacteria</taxon>
        <taxon>Bacillati</taxon>
        <taxon>Actinomycetota</taxon>
        <taxon>Actinomycetes</taxon>
        <taxon>Micrococcales</taxon>
        <taxon>Microbacteriaceae</taxon>
        <taxon>Microbacterium</taxon>
    </lineage>
</organism>
<keyword evidence="2" id="KW-0812">Transmembrane</keyword>
<dbReference type="PIRSF" id="PIRSF015921">
    <property type="entry name" value="FA_sphinglp_des"/>
    <property type="match status" value="1"/>
</dbReference>
<dbReference type="GO" id="GO:0016717">
    <property type="term" value="F:oxidoreductase activity, acting on paired donors, with oxidation of a pair of donors resulting in the reduction of molecular oxygen to two molecules of water"/>
    <property type="evidence" value="ECO:0007669"/>
    <property type="project" value="TreeGrafter"/>
</dbReference>
<sequence>MPNRASAREPVRRTDCGRTVRSTRRSPEHEEGIVDVIRTIPRTDRTAGRTVSEFSELAQKVRDSGLLRRRYGYYWSKLIGLPVLLAACLVAFAVIGDTWWQMFTAAVFAVVFTQIAFLGHDAAHRQIFVSGRWNDWTSLVLGDLLVGMSYGWWQHKHTRHHANPNKIGADPDIELPVIVVAPEQRARPRGRVIQWLRAHQGIFFFPILLFEGVSLHASGIRRVAVREHLDRRWVETAFMLVRIVGFAVLVFLVLSPGVAFAFLGVQLGLFGFYMGISFAPNHKGMPIVPRDMKLDFLHRQVMMSRDVRGGRVLDVAMGGLNYQVEHHLFPSMPRPHLRRAAPIIAEYCREHGVPYASVGLLASYAIVVRYTNRVGLGERDVFTCPLVDQRSFVGGRA</sequence>
<evidence type="ECO:0000256" key="1">
    <source>
        <dbReference type="SAM" id="MobiDB-lite"/>
    </source>
</evidence>
<gene>
    <name evidence="4" type="ORF">FVP74_12405</name>
</gene>
<feature type="transmembrane region" description="Helical" evidence="2">
    <location>
        <begin position="102"/>
        <end position="123"/>
    </location>
</feature>
<feature type="transmembrane region" description="Helical" evidence="2">
    <location>
        <begin position="78"/>
        <end position="96"/>
    </location>
</feature>
<dbReference type="Pfam" id="PF00487">
    <property type="entry name" value="FA_desaturase"/>
    <property type="match status" value="1"/>
</dbReference>
<dbReference type="GO" id="GO:0016020">
    <property type="term" value="C:membrane"/>
    <property type="evidence" value="ECO:0007669"/>
    <property type="project" value="TreeGrafter"/>
</dbReference>
<accession>A0A5C8HUF6</accession>
<evidence type="ECO:0000313" key="5">
    <source>
        <dbReference type="Proteomes" id="UP000321949"/>
    </source>
</evidence>